<keyword evidence="1" id="KW-0472">Membrane</keyword>
<reference evidence="3" key="1">
    <citation type="submission" date="2013-11" db="EMBL/GenBank/DDBJ databases">
        <authorList>
            <person name="Hoang H.T."/>
            <person name="Killian M.L."/>
            <person name="Madson D.M."/>
            <person name="Arruda P.H.E."/>
            <person name="Sun D."/>
            <person name="Schwartz K.J."/>
            <person name="Yoon K."/>
        </authorList>
    </citation>
    <scope>NUCLEOTIDE SEQUENCE [LARGE SCALE GENOMIC DNA]</scope>
    <source>
        <strain evidence="3">CDK2</strain>
    </source>
</reference>
<protein>
    <submittedName>
        <fullName evidence="2">Uncharacterized protein</fullName>
    </submittedName>
</protein>
<dbReference type="OrthoDB" id="170398at2157"/>
<feature type="transmembrane region" description="Helical" evidence="1">
    <location>
        <begin position="65"/>
        <end position="85"/>
    </location>
</feature>
<accession>A0A0P7GQL9</accession>
<dbReference type="AlphaFoldDB" id="A0A0P7GQL9"/>
<proteinExistence type="predicted"/>
<sequence>MNAAVVALKTLTLVLGGSITFYAYRASRRNGSSALRALAVGFGAITLGALVAGIVDQLLPVNPDFALVAESAFTTLGFAVILYSLHVE</sequence>
<dbReference type="Proteomes" id="UP000050535">
    <property type="component" value="Unassembled WGS sequence"/>
</dbReference>
<feature type="transmembrane region" description="Helical" evidence="1">
    <location>
        <begin position="37"/>
        <end position="59"/>
    </location>
</feature>
<feature type="transmembrane region" description="Helical" evidence="1">
    <location>
        <begin position="6"/>
        <end position="25"/>
    </location>
</feature>
<evidence type="ECO:0000313" key="3">
    <source>
        <dbReference type="Proteomes" id="UP000050535"/>
    </source>
</evidence>
<evidence type="ECO:0000313" key="2">
    <source>
        <dbReference type="EMBL" id="KPN31489.1"/>
    </source>
</evidence>
<name>A0A0P7GQL9_9EURY</name>
<keyword evidence="3" id="KW-1185">Reference proteome</keyword>
<dbReference type="EMBL" id="LGUC01000001">
    <property type="protein sequence ID" value="KPN31489.1"/>
    <property type="molecule type" value="Genomic_DNA"/>
</dbReference>
<organism evidence="2 3">
    <name type="scientific">Halolamina pelagica</name>
    <dbReference type="NCBI Taxonomy" id="699431"/>
    <lineage>
        <taxon>Archaea</taxon>
        <taxon>Methanobacteriati</taxon>
        <taxon>Methanobacteriota</taxon>
        <taxon>Stenosarchaea group</taxon>
        <taxon>Halobacteria</taxon>
        <taxon>Halobacteriales</taxon>
        <taxon>Haloferacaceae</taxon>
    </lineage>
</organism>
<dbReference type="Pfam" id="PF24365">
    <property type="entry name" value="DUF7521"/>
    <property type="match status" value="1"/>
</dbReference>
<dbReference type="InterPro" id="IPR055943">
    <property type="entry name" value="DUF7521"/>
</dbReference>
<keyword evidence="1" id="KW-1133">Transmembrane helix</keyword>
<gene>
    <name evidence="2" type="ORF">SY89_02236</name>
</gene>
<dbReference type="RefSeq" id="WP_054584076.1">
    <property type="nucleotide sequence ID" value="NZ_LGUC01000001.1"/>
</dbReference>
<comment type="caution">
    <text evidence="2">The sequence shown here is derived from an EMBL/GenBank/DDBJ whole genome shotgun (WGS) entry which is preliminary data.</text>
</comment>
<keyword evidence="1" id="KW-0812">Transmembrane</keyword>
<evidence type="ECO:0000256" key="1">
    <source>
        <dbReference type="SAM" id="Phobius"/>
    </source>
</evidence>